<proteinExistence type="predicted"/>
<sequence length="275" mass="31428">MVGALKNFMYTMTDAIMQQVSKQVKKAVEATSSTRPLPRFEYVSTAGCEPSHRHDFAMSPRHSERMQEALTLTKTENHGHSNGPMHTLANEVNYGFDAIRNTLPMNRLVRRTRADLKNFMYTMTDAIMQQVSKQVKKAVEATSSTRPLPRFEYVSTAGCDPSHRHDFAMPPRHSERMQEALTLTKTENHAYSNGPMHTLANEVNYGFDAIRNTLPMNRLVRRTRGDLKVSRPPLMTSAPKPYNVRKYCEFYEQSDHEITECCELTKTLHELADKG</sequence>
<comment type="caution">
    <text evidence="1">The sequence shown here is derived from an EMBL/GenBank/DDBJ whole genome shotgun (WGS) entry which is preliminary data.</text>
</comment>
<dbReference type="Proteomes" id="UP001153076">
    <property type="component" value="Unassembled WGS sequence"/>
</dbReference>
<name>A0A9Q1JS09_9CARY</name>
<dbReference type="OrthoDB" id="1433846at2759"/>
<accession>A0A9Q1JS09</accession>
<organism evidence="1 2">
    <name type="scientific">Carnegiea gigantea</name>
    <dbReference type="NCBI Taxonomy" id="171969"/>
    <lineage>
        <taxon>Eukaryota</taxon>
        <taxon>Viridiplantae</taxon>
        <taxon>Streptophyta</taxon>
        <taxon>Embryophyta</taxon>
        <taxon>Tracheophyta</taxon>
        <taxon>Spermatophyta</taxon>
        <taxon>Magnoliopsida</taxon>
        <taxon>eudicotyledons</taxon>
        <taxon>Gunneridae</taxon>
        <taxon>Pentapetalae</taxon>
        <taxon>Caryophyllales</taxon>
        <taxon>Cactineae</taxon>
        <taxon>Cactaceae</taxon>
        <taxon>Cactoideae</taxon>
        <taxon>Echinocereeae</taxon>
        <taxon>Carnegiea</taxon>
    </lineage>
</organism>
<dbReference type="EMBL" id="JAKOGI010000855">
    <property type="protein sequence ID" value="KAJ8429827.1"/>
    <property type="molecule type" value="Genomic_DNA"/>
</dbReference>
<protein>
    <submittedName>
        <fullName evidence="1">Uncharacterized protein</fullName>
    </submittedName>
</protein>
<evidence type="ECO:0000313" key="1">
    <source>
        <dbReference type="EMBL" id="KAJ8429827.1"/>
    </source>
</evidence>
<evidence type="ECO:0000313" key="2">
    <source>
        <dbReference type="Proteomes" id="UP001153076"/>
    </source>
</evidence>
<reference evidence="1" key="1">
    <citation type="submission" date="2022-04" db="EMBL/GenBank/DDBJ databases">
        <title>Carnegiea gigantea Genome sequencing and assembly v2.</title>
        <authorList>
            <person name="Copetti D."/>
            <person name="Sanderson M.J."/>
            <person name="Burquez A."/>
            <person name="Wojciechowski M.F."/>
        </authorList>
    </citation>
    <scope>NUCLEOTIDE SEQUENCE</scope>
    <source>
        <strain evidence="1">SGP5-SGP5p</strain>
        <tissue evidence="1">Aerial part</tissue>
    </source>
</reference>
<keyword evidence="2" id="KW-1185">Reference proteome</keyword>
<dbReference type="AlphaFoldDB" id="A0A9Q1JS09"/>
<gene>
    <name evidence="1" type="ORF">Cgig2_000155</name>
</gene>